<evidence type="ECO:0000256" key="3">
    <source>
        <dbReference type="ARBA" id="ARBA00022679"/>
    </source>
</evidence>
<evidence type="ECO:0000256" key="9">
    <source>
        <dbReference type="SAM" id="MobiDB-lite"/>
    </source>
</evidence>
<dbReference type="GO" id="GO:1990538">
    <property type="term" value="F:xylan O-acetyltransferase activity"/>
    <property type="evidence" value="ECO:0007669"/>
    <property type="project" value="UniProtKB-ARBA"/>
</dbReference>
<dbReference type="OrthoDB" id="630188at2759"/>
<keyword evidence="8" id="KW-0472">Membrane</keyword>
<dbReference type="Pfam" id="PF14416">
    <property type="entry name" value="PMR5N"/>
    <property type="match status" value="1"/>
</dbReference>
<dbReference type="EMBL" id="JACEFO010000375">
    <property type="protein sequence ID" value="KAF8772552.1"/>
    <property type="molecule type" value="Genomic_DNA"/>
</dbReference>
<feature type="domain" description="Trichome birefringence-like C-terminal" evidence="10">
    <location>
        <begin position="74"/>
        <end position="370"/>
    </location>
</feature>
<feature type="domain" description="Trichome birefringence-like N-terminal" evidence="11">
    <location>
        <begin position="18"/>
        <end position="71"/>
    </location>
</feature>
<keyword evidence="3" id="KW-0808">Transferase</keyword>
<keyword evidence="4" id="KW-0812">Transmembrane</keyword>
<dbReference type="GO" id="GO:0000139">
    <property type="term" value="C:Golgi membrane"/>
    <property type="evidence" value="ECO:0007669"/>
    <property type="project" value="UniProtKB-SubCell"/>
</dbReference>
<dbReference type="Proteomes" id="UP000636709">
    <property type="component" value="Unassembled WGS sequence"/>
</dbReference>
<keyword evidence="5" id="KW-0735">Signal-anchor</keyword>
<evidence type="ECO:0000313" key="13">
    <source>
        <dbReference type="Proteomes" id="UP000636709"/>
    </source>
</evidence>
<comment type="caution">
    <text evidence="12">The sequence shown here is derived from an EMBL/GenBank/DDBJ whole genome shotgun (WGS) entry which is preliminary data.</text>
</comment>
<protein>
    <recommendedName>
        <fullName evidence="14">Trichome birefringence-like N-terminal domain-containing protein</fullName>
    </recommendedName>
</protein>
<gene>
    <name evidence="12" type="ORF">HU200_005509</name>
</gene>
<keyword evidence="6" id="KW-1133">Transmembrane helix</keyword>
<evidence type="ECO:0000256" key="6">
    <source>
        <dbReference type="ARBA" id="ARBA00022989"/>
    </source>
</evidence>
<evidence type="ECO:0000256" key="4">
    <source>
        <dbReference type="ARBA" id="ARBA00022692"/>
    </source>
</evidence>
<evidence type="ECO:0000256" key="1">
    <source>
        <dbReference type="ARBA" id="ARBA00004323"/>
    </source>
</evidence>
<reference evidence="12" key="1">
    <citation type="submission" date="2020-07" db="EMBL/GenBank/DDBJ databases">
        <title>Genome sequence and genetic diversity analysis of an under-domesticated orphan crop, white fonio (Digitaria exilis).</title>
        <authorList>
            <person name="Bennetzen J.L."/>
            <person name="Chen S."/>
            <person name="Ma X."/>
            <person name="Wang X."/>
            <person name="Yssel A.E.J."/>
            <person name="Chaluvadi S.R."/>
            <person name="Johnson M."/>
            <person name="Gangashetty P."/>
            <person name="Hamidou F."/>
            <person name="Sanogo M.D."/>
            <person name="Zwaenepoel A."/>
            <person name="Wallace J."/>
            <person name="Van De Peer Y."/>
            <person name="Van Deynze A."/>
        </authorList>
    </citation>
    <scope>NUCLEOTIDE SEQUENCE</scope>
    <source>
        <tissue evidence="12">Leaves</tissue>
    </source>
</reference>
<evidence type="ECO:0000256" key="2">
    <source>
        <dbReference type="ARBA" id="ARBA00007727"/>
    </source>
</evidence>
<dbReference type="PANTHER" id="PTHR32285">
    <property type="entry name" value="PROTEIN TRICHOME BIREFRINGENCE-LIKE 9-RELATED"/>
    <property type="match status" value="1"/>
</dbReference>
<dbReference type="Pfam" id="PF13839">
    <property type="entry name" value="PC-Esterase"/>
    <property type="match status" value="1"/>
</dbReference>
<keyword evidence="7" id="KW-0333">Golgi apparatus</keyword>
<dbReference type="InterPro" id="IPR029962">
    <property type="entry name" value="TBL"/>
</dbReference>
<accession>A0A835FTN1</accession>
<feature type="region of interest" description="Disordered" evidence="9">
    <location>
        <begin position="462"/>
        <end position="496"/>
    </location>
</feature>
<keyword evidence="13" id="KW-1185">Reference proteome</keyword>
<name>A0A835FTN1_9POAL</name>
<dbReference type="PANTHER" id="PTHR32285:SF156">
    <property type="entry name" value="TRICHOME BIREFRINGENCE-LIKE N-TERMINAL DOMAIN-CONTAINING PROTEIN"/>
    <property type="match status" value="1"/>
</dbReference>
<evidence type="ECO:0000313" key="12">
    <source>
        <dbReference type="EMBL" id="KAF8772552.1"/>
    </source>
</evidence>
<sequence>MDASKEEAASTDAGEWLQCDYSQGKWVWDESVTGPRYDSESCDMKSTEKCVINGKPDKGYLHWRWQPTGCNISALDPTSFLRLVRGKHLAFVGDSTARNQAEALVCYLSTVAKPVTVHRYEERLGRKFWQWFFPAPHSVNVSTYWSPLLVRAEGHSEDYAMTQETVILDALTEPWTADVDAMDVMVISVGHWFPRPAMYYEDGEVVGVYSRPDITNKTDIGYLGVYRKVLRRTLEYVDANSTRDKLVVVATIAPAHFDAKHGWNHRDACSRTKPFEDGEAEVAAADAELRNVVLEEVATAAAKRRKRWGVRFEVLDVTRMATMRPDGHPGPYLFAHSYDLRPVPETVANDCLHWCAPGIVDTFNDILTKMISSRFRLSRSGRPSRHLQVRDRDEPFFLPPPPRLRLTLHLASPVVAPPAASPATSSLRRRGHLGLHQAPQEACASSHLHPLLFPDLSGLEESARAERAGSGGHSAHRTPLQQRQLDTLKSPRAAAT</sequence>
<evidence type="ECO:0008006" key="14">
    <source>
        <dbReference type="Google" id="ProtNLM"/>
    </source>
</evidence>
<evidence type="ECO:0000259" key="10">
    <source>
        <dbReference type="Pfam" id="PF13839"/>
    </source>
</evidence>
<organism evidence="12 13">
    <name type="scientific">Digitaria exilis</name>
    <dbReference type="NCBI Taxonomy" id="1010633"/>
    <lineage>
        <taxon>Eukaryota</taxon>
        <taxon>Viridiplantae</taxon>
        <taxon>Streptophyta</taxon>
        <taxon>Embryophyta</taxon>
        <taxon>Tracheophyta</taxon>
        <taxon>Spermatophyta</taxon>
        <taxon>Magnoliopsida</taxon>
        <taxon>Liliopsida</taxon>
        <taxon>Poales</taxon>
        <taxon>Poaceae</taxon>
        <taxon>PACMAD clade</taxon>
        <taxon>Panicoideae</taxon>
        <taxon>Panicodae</taxon>
        <taxon>Paniceae</taxon>
        <taxon>Anthephorinae</taxon>
        <taxon>Digitaria</taxon>
    </lineage>
</organism>
<comment type="similarity">
    <text evidence="2">Belongs to the PC-esterase family. TBL subfamily.</text>
</comment>
<proteinExistence type="inferred from homology"/>
<evidence type="ECO:0000256" key="5">
    <source>
        <dbReference type="ARBA" id="ARBA00022968"/>
    </source>
</evidence>
<evidence type="ECO:0000256" key="7">
    <source>
        <dbReference type="ARBA" id="ARBA00023034"/>
    </source>
</evidence>
<comment type="subcellular location">
    <subcellularLocation>
        <location evidence="1">Golgi apparatus membrane</location>
        <topology evidence="1">Single-pass type II membrane protein</topology>
    </subcellularLocation>
</comment>
<dbReference type="InterPro" id="IPR026057">
    <property type="entry name" value="TBL_C"/>
</dbReference>
<dbReference type="AlphaFoldDB" id="A0A835FTN1"/>
<dbReference type="InterPro" id="IPR025846">
    <property type="entry name" value="TBL_N"/>
</dbReference>
<evidence type="ECO:0000259" key="11">
    <source>
        <dbReference type="Pfam" id="PF14416"/>
    </source>
</evidence>
<evidence type="ECO:0000256" key="8">
    <source>
        <dbReference type="ARBA" id="ARBA00023136"/>
    </source>
</evidence>